<reference evidence="1 2" key="1">
    <citation type="submission" date="2021-01" db="EMBL/GenBank/DDBJ databases">
        <title>WGS of actinomycetes isolated from Thailand.</title>
        <authorList>
            <person name="Thawai C."/>
        </authorList>
    </citation>
    <scope>NUCLEOTIDE SEQUENCE [LARGE SCALE GENOMIC DNA]</scope>
    <source>
        <strain evidence="1 2">LPG 2</strain>
    </source>
</reference>
<keyword evidence="2" id="KW-1185">Reference proteome</keyword>
<evidence type="ECO:0000313" key="1">
    <source>
        <dbReference type="EMBL" id="MBL1080121.1"/>
    </source>
</evidence>
<evidence type="ECO:0000313" key="2">
    <source>
        <dbReference type="Proteomes" id="UP000602198"/>
    </source>
</evidence>
<comment type="caution">
    <text evidence="1">The sequence shown here is derived from an EMBL/GenBank/DDBJ whole genome shotgun (WGS) entry which is preliminary data.</text>
</comment>
<name>A0ABS1MIL8_9NOCA</name>
<accession>A0ABS1MIL8</accession>
<dbReference type="Proteomes" id="UP000602198">
    <property type="component" value="Unassembled WGS sequence"/>
</dbReference>
<gene>
    <name evidence="1" type="ORF">JK358_37580</name>
</gene>
<organism evidence="1 2">
    <name type="scientific">Nocardia acididurans</name>
    <dbReference type="NCBI Taxonomy" id="2802282"/>
    <lineage>
        <taxon>Bacteria</taxon>
        <taxon>Bacillati</taxon>
        <taxon>Actinomycetota</taxon>
        <taxon>Actinomycetes</taxon>
        <taxon>Mycobacteriales</taxon>
        <taxon>Nocardiaceae</taxon>
        <taxon>Nocardia</taxon>
    </lineage>
</organism>
<dbReference type="RefSeq" id="WP_201958308.1">
    <property type="nucleotide sequence ID" value="NZ_JAERRJ010000024.1"/>
</dbReference>
<proteinExistence type="predicted"/>
<sequence>MPLTVPVVLSWNTDALDSLISEIIRVSSAVERHISATTLLTAQSIDYFDTDRGKTFRDMIDTQNTSLHVLVDVLRKIATVLRGKFHEIRTSVHHLRALSHEIDRLNLRLTDDGRVEYPHGFDKRVAVQFEPEHSRTPTDKVLADIEAFRSKATIIAQDCLKAIGRLDAETTDLLSTEWARVRRAVHPS</sequence>
<protein>
    <submittedName>
        <fullName evidence="1">Uncharacterized protein</fullName>
    </submittedName>
</protein>
<dbReference type="EMBL" id="JAERRJ010000024">
    <property type="protein sequence ID" value="MBL1080121.1"/>
    <property type="molecule type" value="Genomic_DNA"/>
</dbReference>